<dbReference type="AlphaFoldDB" id="A0A9R0TWG4"/>
<accession>A0A9R0TWG4</accession>
<feature type="transmembrane region" description="Helical" evidence="1">
    <location>
        <begin position="330"/>
        <end position="352"/>
    </location>
</feature>
<dbReference type="Gramene" id="TRITD5Av1G194710.1">
    <property type="protein sequence ID" value="TRITD5Av1G194710.1"/>
    <property type="gene ID" value="TRITD5Av1G194710"/>
</dbReference>
<feature type="transmembrane region" description="Helical" evidence="1">
    <location>
        <begin position="44"/>
        <end position="64"/>
    </location>
</feature>
<keyword evidence="1" id="KW-0472">Membrane</keyword>
<evidence type="ECO:0000256" key="1">
    <source>
        <dbReference type="SAM" id="Phobius"/>
    </source>
</evidence>
<feature type="transmembrane region" description="Helical" evidence="1">
    <location>
        <begin position="13"/>
        <end position="32"/>
    </location>
</feature>
<organism evidence="3 4">
    <name type="scientific">Triticum turgidum subsp. durum</name>
    <name type="common">Durum wheat</name>
    <name type="synonym">Triticum durum</name>
    <dbReference type="NCBI Taxonomy" id="4567"/>
    <lineage>
        <taxon>Eukaryota</taxon>
        <taxon>Viridiplantae</taxon>
        <taxon>Streptophyta</taxon>
        <taxon>Embryophyta</taxon>
        <taxon>Tracheophyta</taxon>
        <taxon>Spermatophyta</taxon>
        <taxon>Magnoliopsida</taxon>
        <taxon>Liliopsida</taxon>
        <taxon>Poales</taxon>
        <taxon>Poaceae</taxon>
        <taxon>BOP clade</taxon>
        <taxon>Pooideae</taxon>
        <taxon>Triticodae</taxon>
        <taxon>Triticeae</taxon>
        <taxon>Triticinae</taxon>
        <taxon>Triticum</taxon>
    </lineage>
</organism>
<evidence type="ECO:0000313" key="4">
    <source>
        <dbReference type="Proteomes" id="UP000324705"/>
    </source>
</evidence>
<reference evidence="3 4" key="1">
    <citation type="submission" date="2017-09" db="EMBL/GenBank/DDBJ databases">
        <authorList>
            <consortium name="International Durum Wheat Genome Sequencing Consortium (IDWGSC)"/>
            <person name="Milanesi L."/>
        </authorList>
    </citation>
    <scope>NUCLEOTIDE SEQUENCE [LARGE SCALE GENOMIC DNA]</scope>
    <source>
        <strain evidence="4">cv. Svevo</strain>
    </source>
</reference>
<dbReference type="Pfam" id="PF13968">
    <property type="entry name" value="DUF4220"/>
    <property type="match status" value="1"/>
</dbReference>
<dbReference type="Proteomes" id="UP000324705">
    <property type="component" value="Chromosome 5A"/>
</dbReference>
<keyword evidence="4" id="KW-1185">Reference proteome</keyword>
<proteinExistence type="predicted"/>
<name>A0A9R0TWG4_TRITD</name>
<sequence>MSFSSAALWWEEWQLRVLVIGSLFIQFLLYFSDMVRRSPTLGKFRMFVWVAYIGGDAVAIYALATLFNRYKQQTVGGESSALEVVWAPVLLIHLGGQPWITAYSLEDNEMWKRHAMTLVSQVTAALYVFCKWWSGEKRLLQVAVLLFIVGILKFSQKPWALKRASFNSMVASASSRQARCLWWDTCCYSARDIRFPDNWSQFQAASEDDDHSLNQYVALASNCPPSQILSPATTPTRLNYIYLVFVDISAAYTCRLDMRAAYLSLDNKDAYSLLQCDIRFIFQLLYTKLGTATSLAGILPLILLPFLILASLALFAMSHKDDYDDQDIRVTYILLCCTALQELLLTLSFLCAPCRKAYSGAWHNMVSQYNLMSFCARKKQPTILMKLAIFDCLRDYLNKNWYIGQEPAAERITELVRKHVKDGWKNYIRCDAARYRRFNDFRGQRALRRHRRLLGWSLRKTFDESIVLWHIATDLCFHDPNSPPQGQGDVNRSGTAREISNYMMYLLSTHPEMLMPGTRPVLFAAAIAASSVS</sequence>
<keyword evidence="1" id="KW-1133">Transmembrane helix</keyword>
<protein>
    <recommendedName>
        <fullName evidence="2">DUF4220 domain-containing protein</fullName>
    </recommendedName>
</protein>
<dbReference type="InterPro" id="IPR025315">
    <property type="entry name" value="DUF4220"/>
</dbReference>
<feature type="transmembrane region" description="Helical" evidence="1">
    <location>
        <begin position="295"/>
        <end position="318"/>
    </location>
</feature>
<dbReference type="OMA" id="QMERIGW"/>
<evidence type="ECO:0000259" key="2">
    <source>
        <dbReference type="Pfam" id="PF13968"/>
    </source>
</evidence>
<dbReference type="EMBL" id="LT934119">
    <property type="protein sequence ID" value="VAI21103.1"/>
    <property type="molecule type" value="Genomic_DNA"/>
</dbReference>
<feature type="domain" description="DUF4220" evidence="2">
    <location>
        <begin position="49"/>
        <end position="371"/>
    </location>
</feature>
<gene>
    <name evidence="3" type="ORF">TRITD_5Av1G194710</name>
</gene>
<dbReference type="PANTHER" id="PTHR31325">
    <property type="entry name" value="OS01G0798800 PROTEIN-RELATED"/>
    <property type="match status" value="1"/>
</dbReference>
<keyword evidence="1" id="KW-0812">Transmembrane</keyword>
<evidence type="ECO:0000313" key="3">
    <source>
        <dbReference type="EMBL" id="VAI21103.1"/>
    </source>
</evidence>